<dbReference type="PANTHER" id="PTHR23249:SF16">
    <property type="entry name" value="TRAFFICKING PROTEIN PARTICLE COMPLEX SUBUNIT 1"/>
    <property type="match status" value="1"/>
</dbReference>
<name>A0A4P9ZA15_9ASCO</name>
<evidence type="ECO:0000256" key="1">
    <source>
        <dbReference type="ARBA" id="ARBA00022448"/>
    </source>
</evidence>
<dbReference type="InterPro" id="IPR011012">
    <property type="entry name" value="Longin-like_dom_sf"/>
</dbReference>
<evidence type="ECO:0000313" key="7">
    <source>
        <dbReference type="EMBL" id="RKP29586.1"/>
    </source>
</evidence>
<dbReference type="SMART" id="SM01399">
    <property type="entry name" value="Sybindin"/>
    <property type="match status" value="1"/>
</dbReference>
<evidence type="ECO:0000256" key="2">
    <source>
        <dbReference type="ARBA" id="ARBA00022824"/>
    </source>
</evidence>
<proteinExistence type="inferred from homology"/>
<reference evidence="8" key="1">
    <citation type="journal article" date="2018" name="Nat. Microbiol.">
        <title>Leveraging single-cell genomics to expand the fungal tree of life.</title>
        <authorList>
            <person name="Ahrendt S.R."/>
            <person name="Quandt C.A."/>
            <person name="Ciobanu D."/>
            <person name="Clum A."/>
            <person name="Salamov A."/>
            <person name="Andreopoulos B."/>
            <person name="Cheng J.F."/>
            <person name="Woyke T."/>
            <person name="Pelin A."/>
            <person name="Henrissat B."/>
            <person name="Reynolds N.K."/>
            <person name="Benny G.L."/>
            <person name="Smith M.E."/>
            <person name="James T.Y."/>
            <person name="Grigoriev I.V."/>
        </authorList>
    </citation>
    <scope>NUCLEOTIDE SEQUENCE [LARGE SCALE GENOMIC DNA]</scope>
    <source>
        <strain evidence="8">Baker2002</strain>
    </source>
</reference>
<evidence type="ECO:0000256" key="3">
    <source>
        <dbReference type="ARBA" id="ARBA00022892"/>
    </source>
</evidence>
<evidence type="ECO:0000256" key="4">
    <source>
        <dbReference type="ARBA" id="ARBA00023034"/>
    </source>
</evidence>
<dbReference type="GO" id="GO:0030008">
    <property type="term" value="C:TRAPP complex"/>
    <property type="evidence" value="ECO:0007669"/>
    <property type="project" value="UniProtKB-UniRule"/>
</dbReference>
<keyword evidence="8" id="KW-1185">Reference proteome</keyword>
<dbReference type="PANTHER" id="PTHR23249">
    <property type="entry name" value="TRAFFICKING PROTEIN PARTICLE COMPLEX SUBUNIT"/>
    <property type="match status" value="1"/>
</dbReference>
<gene>
    <name evidence="7" type="ORF">METBISCDRAFT_31560</name>
</gene>
<keyword evidence="1 6" id="KW-0813">Transport</keyword>
<keyword evidence="4 6" id="KW-0333">Golgi apparatus</keyword>
<accession>A0A4P9ZA15</accession>
<dbReference type="GO" id="GO:0005794">
    <property type="term" value="C:Golgi apparatus"/>
    <property type="evidence" value="ECO:0007669"/>
    <property type="project" value="UniProtKB-SubCell"/>
</dbReference>
<dbReference type="EMBL" id="ML004481">
    <property type="protein sequence ID" value="RKP29586.1"/>
    <property type="molecule type" value="Genomic_DNA"/>
</dbReference>
<dbReference type="GO" id="GO:0005783">
    <property type="term" value="C:endoplasmic reticulum"/>
    <property type="evidence" value="ECO:0007669"/>
    <property type="project" value="UniProtKB-SubCell"/>
</dbReference>
<dbReference type="AlphaFoldDB" id="A0A4P9ZA15"/>
<keyword evidence="3 6" id="KW-0931">ER-Golgi transport</keyword>
<dbReference type="Proteomes" id="UP000268321">
    <property type="component" value="Unassembled WGS sequence"/>
</dbReference>
<organism evidence="7 8">
    <name type="scientific">Metschnikowia bicuspidata</name>
    <dbReference type="NCBI Taxonomy" id="27322"/>
    <lineage>
        <taxon>Eukaryota</taxon>
        <taxon>Fungi</taxon>
        <taxon>Dikarya</taxon>
        <taxon>Ascomycota</taxon>
        <taxon>Saccharomycotina</taxon>
        <taxon>Pichiomycetes</taxon>
        <taxon>Metschnikowiaceae</taxon>
        <taxon>Metschnikowia</taxon>
    </lineage>
</organism>
<sequence length="151" mass="17286">MTIYLFYVFDRHCSCIYSREFEHPEGLDKEAKINHNNESDVAKLLFGALYGLKTLSLKLSGLLAGNSLRSFCTGAYRVHFFETLSKFKFVLVTDLRVETVQLQLQQLYSQVFVNTVVMNALSPVEFGASHITNDSFIRQSDSFLRLLPVFE</sequence>
<evidence type="ECO:0000256" key="6">
    <source>
        <dbReference type="RuleBase" id="RU366065"/>
    </source>
</evidence>
<evidence type="ECO:0000256" key="5">
    <source>
        <dbReference type="ARBA" id="ARBA00038167"/>
    </source>
</evidence>
<comment type="similarity">
    <text evidence="5">Belongs to the TRAPP small subunits family. BET5 subfamily.</text>
</comment>
<dbReference type="OrthoDB" id="3364529at2759"/>
<dbReference type="SUPFAM" id="SSF64356">
    <property type="entry name" value="SNARE-like"/>
    <property type="match status" value="1"/>
</dbReference>
<dbReference type="Gene3D" id="3.30.450.70">
    <property type="match status" value="1"/>
</dbReference>
<dbReference type="InterPro" id="IPR007233">
    <property type="entry name" value="TRAPPC"/>
</dbReference>
<comment type="subcellular location">
    <subcellularLocation>
        <location evidence="6">Endoplasmic reticulum</location>
    </subcellularLocation>
    <subcellularLocation>
        <location evidence="6">Golgi apparatus</location>
        <location evidence="6">cis-Golgi network</location>
    </subcellularLocation>
</comment>
<keyword evidence="2 6" id="KW-0256">Endoplasmic reticulum</keyword>
<evidence type="ECO:0000313" key="8">
    <source>
        <dbReference type="Proteomes" id="UP000268321"/>
    </source>
</evidence>
<dbReference type="Pfam" id="PF04099">
    <property type="entry name" value="Sybindin"/>
    <property type="match status" value="1"/>
</dbReference>
<protein>
    <recommendedName>
        <fullName evidence="6">Trafficking protein particle complex subunit</fullName>
    </recommendedName>
</protein>
<comment type="subunit">
    <text evidence="6">Part of the multisubunit transport protein particle (TRAPP) complex.</text>
</comment>
<dbReference type="GO" id="GO:0006888">
    <property type="term" value="P:endoplasmic reticulum to Golgi vesicle-mediated transport"/>
    <property type="evidence" value="ECO:0007669"/>
    <property type="project" value="UniProtKB-UniRule"/>
</dbReference>